<dbReference type="PANTHER" id="PTHR31066">
    <property type="entry name" value="OS05G0427100 PROTEIN-RELATED"/>
    <property type="match status" value="1"/>
</dbReference>
<sequence length="142" mass="15795">MGTTELMVKLGEFCGYSVELRCQLPGGDLETLISVKSDDELAFLIEEYERSCPGSKIRAILSPRKSINIRSPLSSTSSSVDFSRIASPFDAVDCRLCRSLSSSSGSPTGGYRNHAKLRYYPSRGQGSPRFLCHEPCCYRKYY</sequence>
<dbReference type="EMBL" id="GGEC01058841">
    <property type="protein sequence ID" value="MBX39325.1"/>
    <property type="molecule type" value="Transcribed_RNA"/>
</dbReference>
<name>A0A2P2NA05_RHIMU</name>
<dbReference type="InterPro" id="IPR000270">
    <property type="entry name" value="PB1_dom"/>
</dbReference>
<organism evidence="2">
    <name type="scientific">Rhizophora mucronata</name>
    <name type="common">Asiatic mangrove</name>
    <dbReference type="NCBI Taxonomy" id="61149"/>
    <lineage>
        <taxon>Eukaryota</taxon>
        <taxon>Viridiplantae</taxon>
        <taxon>Streptophyta</taxon>
        <taxon>Embryophyta</taxon>
        <taxon>Tracheophyta</taxon>
        <taxon>Spermatophyta</taxon>
        <taxon>Magnoliopsida</taxon>
        <taxon>eudicotyledons</taxon>
        <taxon>Gunneridae</taxon>
        <taxon>Pentapetalae</taxon>
        <taxon>rosids</taxon>
        <taxon>fabids</taxon>
        <taxon>Malpighiales</taxon>
        <taxon>Rhizophoraceae</taxon>
        <taxon>Rhizophora</taxon>
    </lineage>
</organism>
<evidence type="ECO:0000313" key="2">
    <source>
        <dbReference type="EMBL" id="MBX39325.1"/>
    </source>
</evidence>
<reference evidence="2" key="1">
    <citation type="submission" date="2018-02" db="EMBL/GenBank/DDBJ databases">
        <title>Rhizophora mucronata_Transcriptome.</title>
        <authorList>
            <person name="Meera S.P."/>
            <person name="Sreeshan A."/>
            <person name="Augustine A."/>
        </authorList>
    </citation>
    <scope>NUCLEOTIDE SEQUENCE</scope>
    <source>
        <tissue evidence="2">Leaf</tissue>
    </source>
</reference>
<dbReference type="InterPro" id="IPR053198">
    <property type="entry name" value="Gynoecium_Dev_Regulator"/>
</dbReference>
<dbReference type="PANTHER" id="PTHR31066:SF66">
    <property type="entry name" value="PB1 DOMAIN-CONTAINING PROTEIN"/>
    <property type="match status" value="1"/>
</dbReference>
<accession>A0A2P2NA05</accession>
<dbReference type="AlphaFoldDB" id="A0A2P2NA05"/>
<dbReference type="Pfam" id="PF00564">
    <property type="entry name" value="PB1"/>
    <property type="match status" value="1"/>
</dbReference>
<protein>
    <recommendedName>
        <fullName evidence="1">PB1 domain-containing protein</fullName>
    </recommendedName>
</protein>
<evidence type="ECO:0000259" key="1">
    <source>
        <dbReference type="Pfam" id="PF00564"/>
    </source>
</evidence>
<feature type="domain" description="PB1" evidence="1">
    <location>
        <begin position="4"/>
        <end position="62"/>
    </location>
</feature>
<proteinExistence type="predicted"/>
<dbReference type="SUPFAM" id="SSF54277">
    <property type="entry name" value="CAD &amp; PB1 domains"/>
    <property type="match status" value="1"/>
</dbReference>